<evidence type="ECO:0000256" key="4">
    <source>
        <dbReference type="ARBA" id="ARBA00022519"/>
    </source>
</evidence>
<feature type="transmembrane region" description="Helical" evidence="8">
    <location>
        <begin position="76"/>
        <end position="98"/>
    </location>
</feature>
<feature type="non-terminal residue" evidence="10">
    <location>
        <position position="185"/>
    </location>
</feature>
<evidence type="ECO:0000313" key="11">
    <source>
        <dbReference type="Proteomes" id="UP000050509"/>
    </source>
</evidence>
<keyword evidence="11" id="KW-1185">Reference proteome</keyword>
<dbReference type="GO" id="GO:0005886">
    <property type="term" value="C:plasma membrane"/>
    <property type="evidence" value="ECO:0007669"/>
    <property type="project" value="UniProtKB-SubCell"/>
</dbReference>
<comment type="similarity">
    <text evidence="8">Belongs to the binding-protein-dependent transport system permease family.</text>
</comment>
<dbReference type="PANTHER" id="PTHR43357">
    <property type="entry name" value="INNER MEMBRANE ABC TRANSPORTER PERMEASE PROTEIN YDCV"/>
    <property type="match status" value="1"/>
</dbReference>
<evidence type="ECO:0000256" key="8">
    <source>
        <dbReference type="RuleBase" id="RU363032"/>
    </source>
</evidence>
<evidence type="ECO:0000259" key="9">
    <source>
        <dbReference type="PROSITE" id="PS50928"/>
    </source>
</evidence>
<dbReference type="AlphaFoldDB" id="A0A0N8PRQ9"/>
<keyword evidence="7 8" id="KW-0472">Membrane</keyword>
<organism evidence="10 11">
    <name type="scientific">Kouleothrix aurantiaca</name>
    <dbReference type="NCBI Taxonomy" id="186479"/>
    <lineage>
        <taxon>Bacteria</taxon>
        <taxon>Bacillati</taxon>
        <taxon>Chloroflexota</taxon>
        <taxon>Chloroflexia</taxon>
        <taxon>Chloroflexales</taxon>
        <taxon>Roseiflexineae</taxon>
        <taxon>Roseiflexaceae</taxon>
        <taxon>Kouleothrix</taxon>
    </lineage>
</organism>
<feature type="transmembrane region" description="Helical" evidence="8">
    <location>
        <begin position="20"/>
        <end position="45"/>
    </location>
</feature>
<proteinExistence type="inferred from homology"/>
<dbReference type="CDD" id="cd06261">
    <property type="entry name" value="TM_PBP2"/>
    <property type="match status" value="1"/>
</dbReference>
<evidence type="ECO:0000256" key="1">
    <source>
        <dbReference type="ARBA" id="ARBA00004429"/>
    </source>
</evidence>
<dbReference type="Pfam" id="PF00528">
    <property type="entry name" value="BPD_transp_1"/>
    <property type="match status" value="1"/>
</dbReference>
<dbReference type="InterPro" id="IPR035906">
    <property type="entry name" value="MetI-like_sf"/>
</dbReference>
<evidence type="ECO:0000313" key="10">
    <source>
        <dbReference type="EMBL" id="KPV50613.1"/>
    </source>
</evidence>
<keyword evidence="6 8" id="KW-1133">Transmembrane helix</keyword>
<protein>
    <recommendedName>
        <fullName evidence="9">ABC transmembrane type-1 domain-containing protein</fullName>
    </recommendedName>
</protein>
<evidence type="ECO:0000256" key="3">
    <source>
        <dbReference type="ARBA" id="ARBA00022475"/>
    </source>
</evidence>
<dbReference type="PANTHER" id="PTHR43357:SF4">
    <property type="entry name" value="INNER MEMBRANE ABC TRANSPORTER PERMEASE PROTEIN YDCV"/>
    <property type="match status" value="1"/>
</dbReference>
<evidence type="ECO:0000256" key="2">
    <source>
        <dbReference type="ARBA" id="ARBA00022448"/>
    </source>
</evidence>
<reference evidence="10 11" key="1">
    <citation type="submission" date="2015-09" db="EMBL/GenBank/DDBJ databases">
        <title>Draft genome sequence of Kouleothrix aurantiaca JCM 19913.</title>
        <authorList>
            <person name="Hemp J."/>
        </authorList>
    </citation>
    <scope>NUCLEOTIDE SEQUENCE [LARGE SCALE GENOMIC DNA]</scope>
    <source>
        <strain evidence="10 11">COM-B</strain>
    </source>
</reference>
<dbReference type="SUPFAM" id="SSF161098">
    <property type="entry name" value="MetI-like"/>
    <property type="match status" value="1"/>
</dbReference>
<comment type="subcellular location">
    <subcellularLocation>
        <location evidence="1">Cell inner membrane</location>
        <topology evidence="1">Multi-pass membrane protein</topology>
    </subcellularLocation>
    <subcellularLocation>
        <location evidence="8">Cell membrane</location>
        <topology evidence="8">Multi-pass membrane protein</topology>
    </subcellularLocation>
</comment>
<dbReference type="EMBL" id="LJCR01001300">
    <property type="protein sequence ID" value="KPV50613.1"/>
    <property type="molecule type" value="Genomic_DNA"/>
</dbReference>
<evidence type="ECO:0000256" key="7">
    <source>
        <dbReference type="ARBA" id="ARBA00023136"/>
    </source>
</evidence>
<feature type="transmembrane region" description="Helical" evidence="8">
    <location>
        <begin position="140"/>
        <end position="166"/>
    </location>
</feature>
<sequence length="185" mass="20000">MHQPSPTNDINPAALRAIALGLMCIAVLGPFVPLLLWSFAFRWAFPSLLPAEWSLRAWRSIAAPESQVLPALGNSLALGAAVTALATLVSVPAGRALGMYDFRGKRLVEFLILAPVIVPGIAVVLGIHIVFIRYNLTERFLGVALVHLIPTVPYMTLVLASAFANYDAQFEQQARVLGAGPWRAF</sequence>
<dbReference type="Gene3D" id="1.10.3720.10">
    <property type="entry name" value="MetI-like"/>
    <property type="match status" value="1"/>
</dbReference>
<dbReference type="GO" id="GO:0055085">
    <property type="term" value="P:transmembrane transport"/>
    <property type="evidence" value="ECO:0007669"/>
    <property type="project" value="InterPro"/>
</dbReference>
<evidence type="ECO:0000256" key="5">
    <source>
        <dbReference type="ARBA" id="ARBA00022692"/>
    </source>
</evidence>
<evidence type="ECO:0000256" key="6">
    <source>
        <dbReference type="ARBA" id="ARBA00022989"/>
    </source>
</evidence>
<dbReference type="Proteomes" id="UP000050509">
    <property type="component" value="Unassembled WGS sequence"/>
</dbReference>
<dbReference type="InterPro" id="IPR000515">
    <property type="entry name" value="MetI-like"/>
</dbReference>
<keyword evidence="3" id="KW-1003">Cell membrane</keyword>
<keyword evidence="4" id="KW-0997">Cell inner membrane</keyword>
<comment type="caution">
    <text evidence="10">The sequence shown here is derived from an EMBL/GenBank/DDBJ whole genome shotgun (WGS) entry which is preliminary data.</text>
</comment>
<dbReference type="PROSITE" id="PS50928">
    <property type="entry name" value="ABC_TM1"/>
    <property type="match status" value="1"/>
</dbReference>
<accession>A0A0N8PRQ9</accession>
<feature type="transmembrane region" description="Helical" evidence="8">
    <location>
        <begin position="110"/>
        <end position="134"/>
    </location>
</feature>
<keyword evidence="2 8" id="KW-0813">Transport</keyword>
<gene>
    <name evidence="10" type="ORF">SE17_25910</name>
</gene>
<name>A0A0N8PRQ9_9CHLR</name>
<keyword evidence="5 8" id="KW-0812">Transmembrane</keyword>
<feature type="domain" description="ABC transmembrane type-1" evidence="9">
    <location>
        <begin position="72"/>
        <end position="185"/>
    </location>
</feature>